<comment type="caution">
    <text evidence="12">The sequence shown here is derived from an EMBL/GenBank/DDBJ whole genome shotgun (WGS) entry which is preliminary data.</text>
</comment>
<dbReference type="Pfam" id="PF00999">
    <property type="entry name" value="Na_H_Exchanger"/>
    <property type="match status" value="1"/>
</dbReference>
<accession>A0ABS7G1M2</accession>
<feature type="transmembrane region" description="Helical" evidence="10">
    <location>
        <begin position="354"/>
        <end position="372"/>
    </location>
</feature>
<evidence type="ECO:0000256" key="10">
    <source>
        <dbReference type="RuleBase" id="RU366002"/>
    </source>
</evidence>
<feature type="transmembrane region" description="Helical" evidence="10">
    <location>
        <begin position="309"/>
        <end position="333"/>
    </location>
</feature>
<feature type="transmembrane region" description="Helical" evidence="10">
    <location>
        <begin position="271"/>
        <end position="289"/>
    </location>
</feature>
<keyword evidence="13" id="KW-1185">Reference proteome</keyword>
<proteinExistence type="inferred from homology"/>
<feature type="domain" description="Cation/H+ exchanger transmembrane" evidence="11">
    <location>
        <begin position="14"/>
        <end position="409"/>
    </location>
</feature>
<dbReference type="NCBIfam" id="TIGR00831">
    <property type="entry name" value="a_cpa1"/>
    <property type="match status" value="1"/>
</dbReference>
<evidence type="ECO:0000256" key="3">
    <source>
        <dbReference type="ARBA" id="ARBA00022475"/>
    </source>
</evidence>
<keyword evidence="7 10" id="KW-0406">Ion transport</keyword>
<dbReference type="PANTHER" id="PTHR10110">
    <property type="entry name" value="SODIUM/HYDROGEN EXCHANGER"/>
    <property type="match status" value="1"/>
</dbReference>
<sequence length="532" mass="57120">MDQLGLVFVVLLAAVLAEPAGRRIGVSSPVLMTVFGCVLALIPAIPDVRIEPHLILPLVLPPLLYAAARRTSWRAFRADWVAITARAVVLVLLTIAAVAAVFHWQHPAAPIGAAVVLGAMVAPPDPIAATAIASRLGLPRRLVSLLEGEGLFNDVTAIVVYGVGAHAVLTGAFSAWEALGEFVLSAVVAVAVGAVLGWVTSRIMERLEEAVWKVALSLLVPFAAYGVAEEWSGSAVLAVLVCALYLTDAAAKTDDSSYRLVGESFWEITELLVGGFAFGLIGLELATVLRTTDPAASGQGWTHLVPHAAVIIAVVVLLRLVWLLGVGAVVNVLHRGGALDEPRNWREALVTWWAGMRGVATVALALAIPLTTDAGEAFPYRGEILFSAFGVVLFTLLVQGPTLPLVVRWTGVSADTAEERAMERRLWARVLGAELARLKEIARERDLPDDLYERLRAGFLHRLATADPEAADEDAVANARLALKRVKQVREIQQDVLAAGRREALDARLEPGMPPDLVDRVMRRLDLRNDTR</sequence>
<keyword evidence="4 10" id="KW-0812">Transmembrane</keyword>
<evidence type="ECO:0000256" key="1">
    <source>
        <dbReference type="ARBA" id="ARBA00004651"/>
    </source>
</evidence>
<comment type="caution">
    <text evidence="10">Lacks conserved residue(s) required for the propagation of feature annotation.</text>
</comment>
<evidence type="ECO:0000256" key="4">
    <source>
        <dbReference type="ARBA" id="ARBA00022692"/>
    </source>
</evidence>
<dbReference type="EMBL" id="JAIBOA010000025">
    <property type="protein sequence ID" value="MBW8486604.1"/>
    <property type="molecule type" value="Genomic_DNA"/>
</dbReference>
<dbReference type="InterPro" id="IPR006153">
    <property type="entry name" value="Cation/H_exchanger_TM"/>
</dbReference>
<dbReference type="InterPro" id="IPR018422">
    <property type="entry name" value="Cation/H_exchanger_CPA1"/>
</dbReference>
<evidence type="ECO:0000256" key="6">
    <source>
        <dbReference type="ARBA" id="ARBA00023053"/>
    </source>
</evidence>
<keyword evidence="8 10" id="KW-0472">Membrane</keyword>
<dbReference type="InterPro" id="IPR004705">
    <property type="entry name" value="Cation/H_exchanger_CPA1_bac"/>
</dbReference>
<reference evidence="12 13" key="1">
    <citation type="submission" date="2021-07" db="EMBL/GenBank/DDBJ databases">
        <title>Actinomadura sp. PM05-2 isolated from lichen.</title>
        <authorList>
            <person name="Somphong A."/>
            <person name="Phongsopitanun W."/>
            <person name="Tanasupawat S."/>
            <person name="Peongsungnone V."/>
        </authorList>
    </citation>
    <scope>NUCLEOTIDE SEQUENCE [LARGE SCALE GENOMIC DNA]</scope>
    <source>
        <strain evidence="12 13">PM05-2</strain>
    </source>
</reference>
<protein>
    <submittedName>
        <fullName evidence="12">Na+/H+ antiporter</fullName>
    </submittedName>
</protein>
<dbReference type="PANTHER" id="PTHR10110:SF86">
    <property type="entry name" value="SODIUM_HYDROGEN EXCHANGER 7"/>
    <property type="match status" value="1"/>
</dbReference>
<keyword evidence="2 10" id="KW-0813">Transport</keyword>
<dbReference type="Proteomes" id="UP000774570">
    <property type="component" value="Unassembled WGS sequence"/>
</dbReference>
<gene>
    <name evidence="12" type="ORF">K1Y72_29840</name>
</gene>
<keyword evidence="3 10" id="KW-1003">Cell membrane</keyword>
<comment type="similarity">
    <text evidence="10">Belongs to the monovalent cation:proton antiporter 1 (CPA1) transporter (TC 2.A.36) family.</text>
</comment>
<name>A0ABS7G1M2_9ACTN</name>
<evidence type="ECO:0000313" key="13">
    <source>
        <dbReference type="Proteomes" id="UP000774570"/>
    </source>
</evidence>
<feature type="transmembrane region" description="Helical" evidence="10">
    <location>
        <begin position="27"/>
        <end position="45"/>
    </location>
</feature>
<feature type="transmembrane region" description="Helical" evidence="10">
    <location>
        <begin position="155"/>
        <end position="176"/>
    </location>
</feature>
<feature type="transmembrane region" description="Helical" evidence="10">
    <location>
        <begin position="108"/>
        <end position="134"/>
    </location>
</feature>
<evidence type="ECO:0000259" key="11">
    <source>
        <dbReference type="Pfam" id="PF00999"/>
    </source>
</evidence>
<dbReference type="RefSeq" id="WP_220169844.1">
    <property type="nucleotide sequence ID" value="NZ_JAIBOA010000025.1"/>
</dbReference>
<evidence type="ECO:0000256" key="8">
    <source>
        <dbReference type="ARBA" id="ARBA00023136"/>
    </source>
</evidence>
<dbReference type="Gene3D" id="6.10.140.1330">
    <property type="match status" value="1"/>
</dbReference>
<evidence type="ECO:0000256" key="2">
    <source>
        <dbReference type="ARBA" id="ARBA00022448"/>
    </source>
</evidence>
<comment type="subcellular location">
    <subcellularLocation>
        <location evidence="1 10">Cell membrane</location>
        <topology evidence="1 10">Multi-pass membrane protein</topology>
    </subcellularLocation>
</comment>
<feature type="transmembrane region" description="Helical" evidence="10">
    <location>
        <begin position="182"/>
        <end position="199"/>
    </location>
</feature>
<evidence type="ECO:0000256" key="7">
    <source>
        <dbReference type="ARBA" id="ARBA00023065"/>
    </source>
</evidence>
<keyword evidence="10" id="KW-0050">Antiport</keyword>
<keyword evidence="5 10" id="KW-1133">Transmembrane helix</keyword>
<keyword evidence="9 10" id="KW-0739">Sodium transport</keyword>
<feature type="transmembrane region" description="Helical" evidence="10">
    <location>
        <begin position="80"/>
        <end position="102"/>
    </location>
</feature>
<feature type="transmembrane region" description="Helical" evidence="10">
    <location>
        <begin position="234"/>
        <end position="251"/>
    </location>
</feature>
<evidence type="ECO:0000313" key="12">
    <source>
        <dbReference type="EMBL" id="MBW8486604.1"/>
    </source>
</evidence>
<organism evidence="12 13">
    <name type="scientific">Actinomadura parmotrematis</name>
    <dbReference type="NCBI Taxonomy" id="2864039"/>
    <lineage>
        <taxon>Bacteria</taxon>
        <taxon>Bacillati</taxon>
        <taxon>Actinomycetota</taxon>
        <taxon>Actinomycetes</taxon>
        <taxon>Streptosporangiales</taxon>
        <taxon>Thermomonosporaceae</taxon>
        <taxon>Actinomadura</taxon>
    </lineage>
</organism>
<feature type="transmembrane region" description="Helical" evidence="10">
    <location>
        <begin position="384"/>
        <end position="407"/>
    </location>
</feature>
<evidence type="ECO:0000256" key="9">
    <source>
        <dbReference type="ARBA" id="ARBA00023201"/>
    </source>
</evidence>
<comment type="function">
    <text evidence="10">Na(+)/H(+) antiporter that extrudes sodium in exchange for external protons.</text>
</comment>
<keyword evidence="6 10" id="KW-0915">Sodium</keyword>
<evidence type="ECO:0000256" key="5">
    <source>
        <dbReference type="ARBA" id="ARBA00022989"/>
    </source>
</evidence>